<dbReference type="GO" id="GO:0016301">
    <property type="term" value="F:kinase activity"/>
    <property type="evidence" value="ECO:0007669"/>
    <property type="project" value="TreeGrafter"/>
</dbReference>
<evidence type="ECO:0000256" key="2">
    <source>
        <dbReference type="ARBA" id="ARBA00022840"/>
    </source>
</evidence>
<proteinExistence type="predicted"/>
<keyword evidence="5" id="KW-1185">Reference proteome</keyword>
<dbReference type="EMBL" id="JAUHHV010000005">
    <property type="protein sequence ID" value="KAK1423097.1"/>
    <property type="molecule type" value="Genomic_DNA"/>
</dbReference>
<dbReference type="GO" id="GO:0005524">
    <property type="term" value="F:ATP binding"/>
    <property type="evidence" value="ECO:0007669"/>
    <property type="project" value="UniProtKB-KW"/>
</dbReference>
<gene>
    <name evidence="4" type="ORF">QVD17_18392</name>
</gene>
<evidence type="ECO:0000313" key="4">
    <source>
        <dbReference type="EMBL" id="KAK1423097.1"/>
    </source>
</evidence>
<feature type="region of interest" description="Disordered" evidence="3">
    <location>
        <begin position="123"/>
        <end position="151"/>
    </location>
</feature>
<keyword evidence="1" id="KW-0547">Nucleotide-binding</keyword>
<evidence type="ECO:0000313" key="5">
    <source>
        <dbReference type="Proteomes" id="UP001229421"/>
    </source>
</evidence>
<evidence type="ECO:0000256" key="1">
    <source>
        <dbReference type="ARBA" id="ARBA00022741"/>
    </source>
</evidence>
<comment type="caution">
    <text evidence="4">The sequence shown here is derived from an EMBL/GenBank/DDBJ whole genome shotgun (WGS) entry which is preliminary data.</text>
</comment>
<evidence type="ECO:0000256" key="3">
    <source>
        <dbReference type="SAM" id="MobiDB-lite"/>
    </source>
</evidence>
<keyword evidence="2" id="KW-0067">ATP-binding</keyword>
<dbReference type="Gene3D" id="1.10.510.10">
    <property type="entry name" value="Transferase(Phosphotransferase) domain 1"/>
    <property type="match status" value="1"/>
</dbReference>
<dbReference type="PANTHER" id="PTHR46008:SF25">
    <property type="entry name" value="PROTEIN KINASE DOMAIN-CONTAINING PROTEIN"/>
    <property type="match status" value="1"/>
</dbReference>
<protein>
    <submittedName>
        <fullName evidence="4">Uncharacterized protein</fullName>
    </submittedName>
</protein>
<feature type="compositionally biased region" description="Low complexity" evidence="3">
    <location>
        <begin position="128"/>
        <end position="137"/>
    </location>
</feature>
<dbReference type="Proteomes" id="UP001229421">
    <property type="component" value="Unassembled WGS sequence"/>
</dbReference>
<sequence>MVAVDLNRSIDEISLANFALKRIQRCEIDQLIDPALGYDTNPQIKNMITAVAELAFQCLQHENEMRPTMNEVLDVLMDIQVVGTRAACDSTRDFRTVHLLPLSETKDSVVLLKEFRTSPVSVTSKWQSNSSTSTTRSNRGDRSSVKNGIST</sequence>
<name>A0AAD8KHG8_TARER</name>
<dbReference type="PANTHER" id="PTHR46008">
    <property type="entry name" value="LEAF RUST 10 DISEASE-RESISTANCE LOCUS RECEPTOR-LIKE PROTEIN KINASE-LIKE 1.4"/>
    <property type="match status" value="1"/>
</dbReference>
<reference evidence="4" key="1">
    <citation type="journal article" date="2023" name="bioRxiv">
        <title>Improved chromosome-level genome assembly for marigold (Tagetes erecta).</title>
        <authorList>
            <person name="Jiang F."/>
            <person name="Yuan L."/>
            <person name="Wang S."/>
            <person name="Wang H."/>
            <person name="Xu D."/>
            <person name="Wang A."/>
            <person name="Fan W."/>
        </authorList>
    </citation>
    <scope>NUCLEOTIDE SEQUENCE</scope>
    <source>
        <strain evidence="4">WSJ</strain>
        <tissue evidence="4">Leaf</tissue>
    </source>
</reference>
<organism evidence="4 5">
    <name type="scientific">Tagetes erecta</name>
    <name type="common">African marigold</name>
    <dbReference type="NCBI Taxonomy" id="13708"/>
    <lineage>
        <taxon>Eukaryota</taxon>
        <taxon>Viridiplantae</taxon>
        <taxon>Streptophyta</taxon>
        <taxon>Embryophyta</taxon>
        <taxon>Tracheophyta</taxon>
        <taxon>Spermatophyta</taxon>
        <taxon>Magnoliopsida</taxon>
        <taxon>eudicotyledons</taxon>
        <taxon>Gunneridae</taxon>
        <taxon>Pentapetalae</taxon>
        <taxon>asterids</taxon>
        <taxon>campanulids</taxon>
        <taxon>Asterales</taxon>
        <taxon>Asteraceae</taxon>
        <taxon>Asteroideae</taxon>
        <taxon>Heliantheae alliance</taxon>
        <taxon>Tageteae</taxon>
        <taxon>Tagetes</taxon>
    </lineage>
</organism>
<dbReference type="AlphaFoldDB" id="A0AAD8KHG8"/>
<accession>A0AAD8KHG8</accession>